<dbReference type="AlphaFoldDB" id="A0A4Y9SJX9"/>
<proteinExistence type="predicted"/>
<feature type="domain" description="Phasin" evidence="2">
    <location>
        <begin position="14"/>
        <end position="106"/>
    </location>
</feature>
<dbReference type="Proteomes" id="UP000298438">
    <property type="component" value="Unassembled WGS sequence"/>
</dbReference>
<feature type="region of interest" description="Disordered" evidence="1">
    <location>
        <begin position="143"/>
        <end position="197"/>
    </location>
</feature>
<keyword evidence="4" id="KW-1185">Reference proteome</keyword>
<feature type="compositionally biased region" description="Basic and acidic residues" evidence="1">
    <location>
        <begin position="187"/>
        <end position="197"/>
    </location>
</feature>
<sequence length="197" mass="21412">MNALVQTPALQSHLNAQVSLLTELTNKVYDAAQRMTEMNLRFAQQCIQDCVNASRHMLSATDPVEFGTAAMACAMPASEHVRSYQQQLMGVLTGAQVELTRTAEQHMPEASRTATAVADEVVRRSTEATEKIAAEHRQAMERMNSAGQQAMQGMQQGMQGMQQGVQSAMGQRPDGHGQQHAQPGPRPGERGQEPARG</sequence>
<evidence type="ECO:0000256" key="1">
    <source>
        <dbReference type="SAM" id="MobiDB-lite"/>
    </source>
</evidence>
<evidence type="ECO:0000313" key="3">
    <source>
        <dbReference type="EMBL" id="TFW26518.1"/>
    </source>
</evidence>
<dbReference type="OrthoDB" id="8777596at2"/>
<dbReference type="InterPro" id="IPR018968">
    <property type="entry name" value="Phasin"/>
</dbReference>
<feature type="compositionally biased region" description="Low complexity" evidence="1">
    <location>
        <begin position="146"/>
        <end position="171"/>
    </location>
</feature>
<organism evidence="3 4">
    <name type="scientific">Zemynaea arenosa</name>
    <dbReference type="NCBI Taxonomy" id="2561931"/>
    <lineage>
        <taxon>Bacteria</taxon>
        <taxon>Pseudomonadati</taxon>
        <taxon>Pseudomonadota</taxon>
        <taxon>Betaproteobacteria</taxon>
        <taxon>Burkholderiales</taxon>
        <taxon>Oxalobacteraceae</taxon>
        <taxon>Telluria group</taxon>
        <taxon>Zemynaea</taxon>
    </lineage>
</organism>
<evidence type="ECO:0000259" key="2">
    <source>
        <dbReference type="Pfam" id="PF09361"/>
    </source>
</evidence>
<dbReference type="NCBIfam" id="TIGR01841">
    <property type="entry name" value="phasin"/>
    <property type="match status" value="1"/>
</dbReference>
<reference evidence="3 4" key="1">
    <citation type="submission" date="2019-03" db="EMBL/GenBank/DDBJ databases">
        <title>Draft Genome Sequence of Massilia arenosa sp. nov., a Novel Massilia Species Isolated from a Sandy-loam Maize Soil.</title>
        <authorList>
            <person name="Raths R."/>
            <person name="Peta V."/>
            <person name="Bucking H."/>
        </authorList>
    </citation>
    <scope>NUCLEOTIDE SEQUENCE [LARGE SCALE GENOMIC DNA]</scope>
    <source>
        <strain evidence="3 4">MC02</strain>
    </source>
</reference>
<comment type="caution">
    <text evidence="3">The sequence shown here is derived from an EMBL/GenBank/DDBJ whole genome shotgun (WGS) entry which is preliminary data.</text>
</comment>
<dbReference type="Pfam" id="PF09361">
    <property type="entry name" value="Phasin_2"/>
    <property type="match status" value="1"/>
</dbReference>
<dbReference type="EMBL" id="SPVF01000065">
    <property type="protein sequence ID" value="TFW26518.1"/>
    <property type="molecule type" value="Genomic_DNA"/>
</dbReference>
<gene>
    <name evidence="3" type="ORF">E4L96_04325</name>
</gene>
<dbReference type="RefSeq" id="WP_135206000.1">
    <property type="nucleotide sequence ID" value="NZ_SPVF01000065.1"/>
</dbReference>
<name>A0A4Y9SJX9_9BURK</name>
<accession>A0A4Y9SJX9</accession>
<protein>
    <submittedName>
        <fullName evidence="3">Phasin family protein</fullName>
    </submittedName>
</protein>
<evidence type="ECO:0000313" key="4">
    <source>
        <dbReference type="Proteomes" id="UP000298438"/>
    </source>
</evidence>
<feature type="region of interest" description="Disordered" evidence="1">
    <location>
        <begin position="104"/>
        <end position="123"/>
    </location>
</feature>
<dbReference type="InterPro" id="IPR010127">
    <property type="entry name" value="Phasin_subfam-1"/>
</dbReference>